<protein>
    <submittedName>
        <fullName evidence="1">Uncharacterized protein</fullName>
    </submittedName>
</protein>
<comment type="caution">
    <text evidence="1">The sequence shown here is derived from an EMBL/GenBank/DDBJ whole genome shotgun (WGS) entry which is preliminary data.</text>
</comment>
<dbReference type="EMBL" id="JACHIO010000012">
    <property type="protein sequence ID" value="MBB5064700.1"/>
    <property type="molecule type" value="Genomic_DNA"/>
</dbReference>
<proteinExistence type="predicted"/>
<evidence type="ECO:0000313" key="1">
    <source>
        <dbReference type="EMBL" id="MBB5064700.1"/>
    </source>
</evidence>
<reference evidence="1 2" key="1">
    <citation type="submission" date="2020-08" db="EMBL/GenBank/DDBJ databases">
        <title>Genomic Encyclopedia of Type Strains, Phase IV (KMG-V): Genome sequencing to study the core and pangenomes of soil and plant-associated prokaryotes.</title>
        <authorList>
            <person name="Whitman W."/>
        </authorList>
    </citation>
    <scope>NUCLEOTIDE SEQUENCE [LARGE SCALE GENOMIC DNA]</scope>
    <source>
        <strain evidence="1 2">X5P3</strain>
    </source>
</reference>
<sequence length="85" mass="9639">MSEVDKRLQEFVGTNGLLLVRQPGGHALELKYTVIAVTPAKDEYDNFEQSINFSDFNIRFDNDIMIDGSAEMTIPGYRFLPTSSY</sequence>
<dbReference type="AlphaFoldDB" id="A0A7W8EBM7"/>
<accession>A0A7W8EBM7</accession>
<dbReference type="Proteomes" id="UP000584867">
    <property type="component" value="Unassembled WGS sequence"/>
</dbReference>
<gene>
    <name evidence="1" type="ORF">HDF15_003060</name>
</gene>
<organism evidence="1 2">
    <name type="scientific">Granulicella mallensis</name>
    <dbReference type="NCBI Taxonomy" id="940614"/>
    <lineage>
        <taxon>Bacteria</taxon>
        <taxon>Pseudomonadati</taxon>
        <taxon>Acidobacteriota</taxon>
        <taxon>Terriglobia</taxon>
        <taxon>Terriglobales</taxon>
        <taxon>Acidobacteriaceae</taxon>
        <taxon>Granulicella</taxon>
    </lineage>
</organism>
<name>A0A7W8EBM7_9BACT</name>
<dbReference type="RefSeq" id="WP_184256815.1">
    <property type="nucleotide sequence ID" value="NZ_JACHIO010000012.1"/>
</dbReference>
<evidence type="ECO:0000313" key="2">
    <source>
        <dbReference type="Proteomes" id="UP000584867"/>
    </source>
</evidence>